<dbReference type="HAMAP" id="MF_00149">
    <property type="entry name" value="DNA_mis_repair"/>
    <property type="match status" value="1"/>
</dbReference>
<accession>A0A7W9W5B3</accession>
<evidence type="ECO:0000256" key="2">
    <source>
        <dbReference type="ARBA" id="ARBA00022763"/>
    </source>
</evidence>
<comment type="similarity">
    <text evidence="1 4">Belongs to the DNA mismatch repair MutL/HexB family.</text>
</comment>
<feature type="region of interest" description="Disordered" evidence="5">
    <location>
        <begin position="358"/>
        <end position="418"/>
    </location>
</feature>
<dbReference type="InterPro" id="IPR014762">
    <property type="entry name" value="DNA_mismatch_repair_CS"/>
</dbReference>
<dbReference type="SUPFAM" id="SSF118116">
    <property type="entry name" value="DNA mismatch repair protein MutL"/>
    <property type="match status" value="1"/>
</dbReference>
<dbReference type="InterPro" id="IPR042121">
    <property type="entry name" value="MutL_C_regsub"/>
</dbReference>
<evidence type="ECO:0000313" key="9">
    <source>
        <dbReference type="Proteomes" id="UP000520814"/>
    </source>
</evidence>
<dbReference type="CDD" id="cd00782">
    <property type="entry name" value="MutL_Trans"/>
    <property type="match status" value="1"/>
</dbReference>
<keyword evidence="9" id="KW-1185">Reference proteome</keyword>
<dbReference type="PROSITE" id="PS00058">
    <property type="entry name" value="DNA_MISMATCH_REPAIR_1"/>
    <property type="match status" value="1"/>
</dbReference>
<dbReference type="GO" id="GO:0140664">
    <property type="term" value="F:ATP-dependent DNA damage sensor activity"/>
    <property type="evidence" value="ECO:0007669"/>
    <property type="project" value="InterPro"/>
</dbReference>
<dbReference type="SMART" id="SM01340">
    <property type="entry name" value="DNA_mis_repair"/>
    <property type="match status" value="1"/>
</dbReference>
<keyword evidence="2 4" id="KW-0227">DNA damage</keyword>
<dbReference type="Gene3D" id="3.30.230.10">
    <property type="match status" value="1"/>
</dbReference>
<comment type="function">
    <text evidence="4">This protein is involved in the repair of mismatches in DNA. It is required for dam-dependent methyl-directed DNA mismatch repair. May act as a 'molecular matchmaker', a protein that promotes the formation of a stable complex between two or more DNA-binding proteins in an ATP-dependent manner without itself being part of a final effector complex.</text>
</comment>
<dbReference type="Pfam" id="PF13589">
    <property type="entry name" value="HATPase_c_3"/>
    <property type="match status" value="1"/>
</dbReference>
<evidence type="ECO:0000259" key="7">
    <source>
        <dbReference type="SMART" id="SM01340"/>
    </source>
</evidence>
<sequence>MPDETEDSVVRLLDDNTANQIAAGEVVERPSSVVKELVENSLDAGATRIEVELFEGGKRKIVIRDNGMGMSRADAILALQRHATSKIRTADDLFSIHTLGFRGEALPSIASVSDFRILTKRPHDETGTEVIVRAGELAEVRDAATPDGTVITVENLFFSVPARLKFLKTTQTELNHATDFLHRLILAYHTIGFRLTHDGHELISYPGSADPRQALAAVYGRDVAREMVPLLYESPGLTVRGSVSKPSVSKATRSAQAFFVNGRHVRSRTVQHAFDAAFSRLMTTERHPVVALFVEISPELVDVNVHPAKTEVRFTRDGEVYAAISRAVESALLTGGLVPEVTVQASLPELAAPTTLAMPGMGERGSDRLAPPPRTSLSNYVNIEPTPASVVPPSADPPLRQRPEGTRVDARDEQPGGFEQPAAYIGFDGYRIGRLRVLGQSRNTYIIAETDDALLLIDQHIAHERVLYEQMMNGATERQSSWGVVAQHLAVPQTLELSPADSRVVQERLGALERSGFVLEPFGGDTFVVRAVPARIADKPYLETLKEIIEELTHTSVARRLLVPHESAIIMASCKMAVKKGDPLTMEEMTRLLADLAQMRNPFTCPHGRPILLALSHHEMDRKFHRIGPH</sequence>
<dbReference type="InterPro" id="IPR013507">
    <property type="entry name" value="DNA_mismatch_S5_2-like"/>
</dbReference>
<dbReference type="InterPro" id="IPR002099">
    <property type="entry name" value="MutL/Mlh/PMS"/>
</dbReference>
<comment type="caution">
    <text evidence="8">The sequence shown here is derived from an EMBL/GenBank/DDBJ whole genome shotgun (WGS) entry which is preliminary data.</text>
</comment>
<dbReference type="GO" id="GO:0005524">
    <property type="term" value="F:ATP binding"/>
    <property type="evidence" value="ECO:0007669"/>
    <property type="project" value="InterPro"/>
</dbReference>
<dbReference type="InterPro" id="IPR038973">
    <property type="entry name" value="MutL/Mlh/Pms-like"/>
</dbReference>
<dbReference type="SUPFAM" id="SSF55874">
    <property type="entry name" value="ATPase domain of HSP90 chaperone/DNA topoisomerase II/histidine kinase"/>
    <property type="match status" value="1"/>
</dbReference>
<dbReference type="SMART" id="SM00853">
    <property type="entry name" value="MutL_C"/>
    <property type="match status" value="1"/>
</dbReference>
<evidence type="ECO:0000259" key="6">
    <source>
        <dbReference type="SMART" id="SM00853"/>
    </source>
</evidence>
<name>A0A7W9W5B3_ARMRO</name>
<dbReference type="GO" id="GO:0032300">
    <property type="term" value="C:mismatch repair complex"/>
    <property type="evidence" value="ECO:0007669"/>
    <property type="project" value="InterPro"/>
</dbReference>
<evidence type="ECO:0000313" key="8">
    <source>
        <dbReference type="EMBL" id="MBB6049398.1"/>
    </source>
</evidence>
<keyword evidence="3 4" id="KW-0234">DNA repair</keyword>
<dbReference type="Proteomes" id="UP000520814">
    <property type="component" value="Unassembled WGS sequence"/>
</dbReference>
<dbReference type="GO" id="GO:0030983">
    <property type="term" value="F:mismatched DNA binding"/>
    <property type="evidence" value="ECO:0007669"/>
    <property type="project" value="InterPro"/>
</dbReference>
<evidence type="ECO:0000256" key="3">
    <source>
        <dbReference type="ARBA" id="ARBA00023204"/>
    </source>
</evidence>
<dbReference type="NCBIfam" id="TIGR00585">
    <property type="entry name" value="mutl"/>
    <property type="match status" value="1"/>
</dbReference>
<dbReference type="Gene3D" id="3.30.565.10">
    <property type="entry name" value="Histidine kinase-like ATPase, C-terminal domain"/>
    <property type="match status" value="1"/>
</dbReference>
<proteinExistence type="inferred from homology"/>
<evidence type="ECO:0000256" key="4">
    <source>
        <dbReference type="HAMAP-Rule" id="MF_00149"/>
    </source>
</evidence>
<dbReference type="Pfam" id="PF01119">
    <property type="entry name" value="DNA_mis_repair"/>
    <property type="match status" value="1"/>
</dbReference>
<dbReference type="PANTHER" id="PTHR10073">
    <property type="entry name" value="DNA MISMATCH REPAIR PROTEIN MLH, PMS, MUTL"/>
    <property type="match status" value="1"/>
</dbReference>
<dbReference type="CDD" id="cd16926">
    <property type="entry name" value="HATPase_MutL-MLH-PMS-like"/>
    <property type="match status" value="1"/>
</dbReference>
<dbReference type="Gene3D" id="3.30.1540.20">
    <property type="entry name" value="MutL, C-terminal domain, dimerisation subdomain"/>
    <property type="match status" value="1"/>
</dbReference>
<protein>
    <recommendedName>
        <fullName evidence="4">DNA mismatch repair protein MutL</fullName>
    </recommendedName>
</protein>
<dbReference type="InterPro" id="IPR037198">
    <property type="entry name" value="MutL_C_sf"/>
</dbReference>
<dbReference type="GO" id="GO:0006298">
    <property type="term" value="P:mismatch repair"/>
    <property type="evidence" value="ECO:0007669"/>
    <property type="project" value="UniProtKB-UniRule"/>
</dbReference>
<dbReference type="InterPro" id="IPR036890">
    <property type="entry name" value="HATPase_C_sf"/>
</dbReference>
<dbReference type="Gene3D" id="3.30.1370.100">
    <property type="entry name" value="MutL, C-terminal domain, regulatory subdomain"/>
    <property type="match status" value="1"/>
</dbReference>
<evidence type="ECO:0000256" key="1">
    <source>
        <dbReference type="ARBA" id="ARBA00006082"/>
    </source>
</evidence>
<feature type="compositionally biased region" description="Basic and acidic residues" evidence="5">
    <location>
        <begin position="399"/>
        <end position="414"/>
    </location>
</feature>
<dbReference type="SUPFAM" id="SSF54211">
    <property type="entry name" value="Ribosomal protein S5 domain 2-like"/>
    <property type="match status" value="1"/>
</dbReference>
<dbReference type="Pfam" id="PF08676">
    <property type="entry name" value="MutL_C"/>
    <property type="match status" value="1"/>
</dbReference>
<dbReference type="GO" id="GO:0016887">
    <property type="term" value="F:ATP hydrolysis activity"/>
    <property type="evidence" value="ECO:0007669"/>
    <property type="project" value="InterPro"/>
</dbReference>
<reference evidence="8 9" key="1">
    <citation type="submission" date="2020-08" db="EMBL/GenBank/DDBJ databases">
        <title>Genomic Encyclopedia of Type Strains, Phase IV (KMG-IV): sequencing the most valuable type-strain genomes for metagenomic binning, comparative biology and taxonomic classification.</title>
        <authorList>
            <person name="Goeker M."/>
        </authorList>
    </citation>
    <scope>NUCLEOTIDE SEQUENCE [LARGE SCALE GENOMIC DNA]</scope>
    <source>
        <strain evidence="8 9">DSM 23562</strain>
    </source>
</reference>
<dbReference type="EMBL" id="JACHGW010000001">
    <property type="protein sequence ID" value="MBB6049398.1"/>
    <property type="molecule type" value="Genomic_DNA"/>
</dbReference>
<feature type="domain" description="MutL C-terminal dimerisation" evidence="6">
    <location>
        <begin position="437"/>
        <end position="584"/>
    </location>
</feature>
<gene>
    <name evidence="4" type="primary">mutL</name>
    <name evidence="8" type="ORF">HNQ39_001160</name>
</gene>
<dbReference type="InterPro" id="IPR020568">
    <property type="entry name" value="Ribosomal_Su5_D2-typ_SF"/>
</dbReference>
<organism evidence="8 9">
    <name type="scientific">Armatimonas rosea</name>
    <dbReference type="NCBI Taxonomy" id="685828"/>
    <lineage>
        <taxon>Bacteria</taxon>
        <taxon>Bacillati</taxon>
        <taxon>Armatimonadota</taxon>
        <taxon>Armatimonadia</taxon>
        <taxon>Armatimonadales</taxon>
        <taxon>Armatimonadaceae</taxon>
        <taxon>Armatimonas</taxon>
    </lineage>
</organism>
<dbReference type="FunFam" id="3.30.565.10:FF:000003">
    <property type="entry name" value="DNA mismatch repair endonuclease MutL"/>
    <property type="match status" value="1"/>
</dbReference>
<feature type="domain" description="DNA mismatch repair protein S5" evidence="7">
    <location>
        <begin position="215"/>
        <end position="333"/>
    </location>
</feature>
<dbReference type="InterPro" id="IPR042120">
    <property type="entry name" value="MutL_C_dimsub"/>
</dbReference>
<dbReference type="AlphaFoldDB" id="A0A7W9W5B3"/>
<dbReference type="PANTHER" id="PTHR10073:SF12">
    <property type="entry name" value="DNA MISMATCH REPAIR PROTEIN MLH1"/>
    <property type="match status" value="1"/>
</dbReference>
<dbReference type="InterPro" id="IPR014790">
    <property type="entry name" value="MutL_C"/>
</dbReference>
<dbReference type="InterPro" id="IPR014721">
    <property type="entry name" value="Ribsml_uS5_D2-typ_fold_subgr"/>
</dbReference>
<dbReference type="InterPro" id="IPR020667">
    <property type="entry name" value="DNA_mismatch_repair_MutL"/>
</dbReference>
<dbReference type="RefSeq" id="WP_184193006.1">
    <property type="nucleotide sequence ID" value="NZ_JACHGW010000001.1"/>
</dbReference>
<evidence type="ECO:0000256" key="5">
    <source>
        <dbReference type="SAM" id="MobiDB-lite"/>
    </source>
</evidence>